<name>A0A6P8I856_ACTTE</name>
<dbReference type="CDD" id="cd23791">
    <property type="entry name" value="UBCc_UBE2C"/>
    <property type="match status" value="1"/>
</dbReference>
<feature type="domain" description="UBC core" evidence="5">
    <location>
        <begin position="1"/>
        <end position="145"/>
    </location>
</feature>
<dbReference type="Pfam" id="PF00179">
    <property type="entry name" value="UQ_con"/>
    <property type="match status" value="1"/>
</dbReference>
<dbReference type="SMART" id="SM00212">
    <property type="entry name" value="UBCc"/>
    <property type="match status" value="1"/>
</dbReference>
<keyword evidence="4" id="KW-0547">Nucleotide-binding</keyword>
<dbReference type="GO" id="GO:0016740">
    <property type="term" value="F:transferase activity"/>
    <property type="evidence" value="ECO:0007669"/>
    <property type="project" value="UniProtKB-KW"/>
</dbReference>
<dbReference type="Proteomes" id="UP000515163">
    <property type="component" value="Unplaced"/>
</dbReference>
<evidence type="ECO:0000256" key="4">
    <source>
        <dbReference type="RuleBase" id="RU362109"/>
    </source>
</evidence>
<organism evidence="6 7">
    <name type="scientific">Actinia tenebrosa</name>
    <name type="common">Australian red waratah sea anemone</name>
    <dbReference type="NCBI Taxonomy" id="6105"/>
    <lineage>
        <taxon>Eukaryota</taxon>
        <taxon>Metazoa</taxon>
        <taxon>Cnidaria</taxon>
        <taxon>Anthozoa</taxon>
        <taxon>Hexacorallia</taxon>
        <taxon>Actiniaria</taxon>
        <taxon>Actiniidae</taxon>
        <taxon>Actinia</taxon>
    </lineage>
</organism>
<reference evidence="7" key="1">
    <citation type="submission" date="2025-08" db="UniProtKB">
        <authorList>
            <consortium name="RefSeq"/>
        </authorList>
    </citation>
    <scope>IDENTIFICATION</scope>
    <source>
        <tissue evidence="7">Tentacle</tissue>
    </source>
</reference>
<dbReference type="InterPro" id="IPR016135">
    <property type="entry name" value="UBQ-conjugating_enzyme/RWD"/>
</dbReference>
<dbReference type="SUPFAM" id="SSF54495">
    <property type="entry name" value="UBC-like"/>
    <property type="match status" value="1"/>
</dbReference>
<dbReference type="PROSITE" id="PS00183">
    <property type="entry name" value="UBC_1"/>
    <property type="match status" value="1"/>
</dbReference>
<keyword evidence="2 4" id="KW-0833">Ubl conjugation pathway</keyword>
<dbReference type="PROSITE" id="PS50127">
    <property type="entry name" value="UBC_2"/>
    <property type="match status" value="1"/>
</dbReference>
<dbReference type="FunCoup" id="A0A6P8I856">
    <property type="interactions" value="1234"/>
</dbReference>
<dbReference type="GO" id="GO:0005524">
    <property type="term" value="F:ATP binding"/>
    <property type="evidence" value="ECO:0007669"/>
    <property type="project" value="UniProtKB-UniRule"/>
</dbReference>
<dbReference type="Gene3D" id="3.10.110.10">
    <property type="entry name" value="Ubiquitin Conjugating Enzyme"/>
    <property type="match status" value="1"/>
</dbReference>
<keyword evidence="1" id="KW-0808">Transferase</keyword>
<evidence type="ECO:0000256" key="2">
    <source>
        <dbReference type="ARBA" id="ARBA00022786"/>
    </source>
</evidence>
<accession>A0A6P8I856</accession>
<dbReference type="InterPro" id="IPR000608">
    <property type="entry name" value="UBC"/>
</dbReference>
<dbReference type="GeneID" id="116296906"/>
<evidence type="ECO:0000256" key="1">
    <source>
        <dbReference type="ARBA" id="ARBA00022679"/>
    </source>
</evidence>
<protein>
    <submittedName>
        <fullName evidence="7">Ubiquitin-conjugating enzyme E2 C-like</fullName>
    </submittedName>
</protein>
<feature type="active site" description="Glycyl thioester intermediate" evidence="3">
    <location>
        <position position="84"/>
    </location>
</feature>
<evidence type="ECO:0000259" key="5">
    <source>
        <dbReference type="PROSITE" id="PS50127"/>
    </source>
</evidence>
<keyword evidence="4" id="KW-0067">ATP-binding</keyword>
<dbReference type="AlphaFoldDB" id="A0A6P8I856"/>
<dbReference type="InParanoid" id="A0A6P8I856"/>
<dbReference type="InterPro" id="IPR023313">
    <property type="entry name" value="UBQ-conjugating_AS"/>
</dbReference>
<evidence type="ECO:0000256" key="3">
    <source>
        <dbReference type="PROSITE-ProRule" id="PRU10133"/>
    </source>
</evidence>
<evidence type="ECO:0000313" key="6">
    <source>
        <dbReference type="Proteomes" id="UP000515163"/>
    </source>
</evidence>
<dbReference type="KEGG" id="aten:116296906"/>
<gene>
    <name evidence="7" type="primary">LOC116296906</name>
</gene>
<keyword evidence="6" id="KW-1185">Reference proteome</keyword>
<comment type="similarity">
    <text evidence="4">Belongs to the ubiquitin-conjugating enzyme family.</text>
</comment>
<dbReference type="RefSeq" id="XP_031560875.1">
    <property type="nucleotide sequence ID" value="XM_031705015.1"/>
</dbReference>
<evidence type="ECO:0000313" key="7">
    <source>
        <dbReference type="RefSeq" id="XP_031560875.1"/>
    </source>
</evidence>
<sequence>MAARLFSDLRELMSQGDSSVSAFPIDDTMRHWTATIKGGQGTVYDKLDYKLSIEFPEKYPYEPPTIKFSTPCYHPNVDTQGNICLDILKEKWSASYNVRLVLLSIQSLLADPNLDSPLNAQAAELWKNKKEYAKTVVERYEKDKLKELNK</sequence>
<dbReference type="InterPro" id="IPR050113">
    <property type="entry name" value="Ub_conjugating_enzyme"/>
</dbReference>
<dbReference type="OrthoDB" id="10253686at2759"/>
<dbReference type="PANTHER" id="PTHR24067">
    <property type="entry name" value="UBIQUITIN-CONJUGATING ENZYME E2"/>
    <property type="match status" value="1"/>
</dbReference>
<proteinExistence type="inferred from homology"/>